<feature type="compositionally biased region" description="Polar residues" evidence="2">
    <location>
        <begin position="1"/>
        <end position="31"/>
    </location>
</feature>
<dbReference type="GO" id="GO:0005886">
    <property type="term" value="C:plasma membrane"/>
    <property type="evidence" value="ECO:0007669"/>
    <property type="project" value="TreeGrafter"/>
</dbReference>
<keyword evidence="3" id="KW-0812">Transmembrane</keyword>
<dbReference type="GO" id="GO:0015293">
    <property type="term" value="F:symporter activity"/>
    <property type="evidence" value="ECO:0007669"/>
    <property type="project" value="InterPro"/>
</dbReference>
<dbReference type="GO" id="GO:0008643">
    <property type="term" value="P:carbohydrate transport"/>
    <property type="evidence" value="ECO:0007669"/>
    <property type="project" value="InterPro"/>
</dbReference>
<evidence type="ECO:0000313" key="4">
    <source>
        <dbReference type="EMBL" id="KAJ3444694.1"/>
    </source>
</evidence>
<dbReference type="PANTHER" id="PTHR11328">
    <property type="entry name" value="MAJOR FACILITATOR SUPERFAMILY DOMAIN-CONTAINING PROTEIN"/>
    <property type="match status" value="1"/>
</dbReference>
<reference evidence="4" key="1">
    <citation type="submission" date="2022-08" db="EMBL/GenBank/DDBJ databases">
        <title>Novel sulphate-reducing endosymbionts in the free-living metamonad Anaeramoeba.</title>
        <authorList>
            <person name="Jerlstrom-Hultqvist J."/>
            <person name="Cepicka I."/>
            <person name="Gallot-Lavallee L."/>
            <person name="Salas-Leiva D."/>
            <person name="Curtis B.A."/>
            <person name="Zahonova K."/>
            <person name="Pipaliya S."/>
            <person name="Dacks J."/>
            <person name="Roger A.J."/>
        </authorList>
    </citation>
    <scope>NUCLEOTIDE SEQUENCE</scope>
    <source>
        <strain evidence="4">Busselton2</strain>
    </source>
</reference>
<feature type="transmembrane region" description="Helical" evidence="3">
    <location>
        <begin position="150"/>
        <end position="173"/>
    </location>
</feature>
<accession>A0AAV7ZU59</accession>
<feature type="transmembrane region" description="Helical" evidence="3">
    <location>
        <begin position="121"/>
        <end position="144"/>
    </location>
</feature>
<feature type="transmembrane region" description="Helical" evidence="3">
    <location>
        <begin position="374"/>
        <end position="399"/>
    </location>
</feature>
<dbReference type="Gene3D" id="1.20.1250.20">
    <property type="entry name" value="MFS general substrate transporter like domains"/>
    <property type="match status" value="1"/>
</dbReference>
<evidence type="ECO:0000256" key="2">
    <source>
        <dbReference type="SAM" id="MobiDB-lite"/>
    </source>
</evidence>
<feature type="compositionally biased region" description="Acidic residues" evidence="2">
    <location>
        <begin position="331"/>
        <end position="345"/>
    </location>
</feature>
<dbReference type="Proteomes" id="UP001146793">
    <property type="component" value="Unassembled WGS sequence"/>
</dbReference>
<sequence>MTDSYSTKGSYSSHMSEPDSRNSPTQSTTSVESKEKPAIQKSQRVHKTSTTICYGFGGLTDQMTHQMFQFLVFTFYYSVVGIKISTLSWGFIIFAIWDSINDPLIGQLSDNTKSKLGRRRFWVLVSILPLALTNLLLFTIGTGWPQWGKVLYMILIIILYDTFYTIFSTNQLALFSEMYRNEEERGFANSWNSVLLIVGVVIGFVMPTLLIKNLVPIDGLSQSETDQISIDYIKTGGVIGILVIFSAYIFFKYGMKEPKGKNEYLGYEDKDKIKMDELKTEDDLGTEEPFGNISEQKTGKSSEKEELDDQEEKDMEQNKDEDVEENKGAGLEEENVDQEEEEEEENTKKKNEKKKKKKDDGIFKMLKETLKNRCFLIFCFANMIKWFVFKMLTTVVTLYSVWILDIKEGSIFISILLLSSFLTAAAAIPLMKKIGTKFGWRNAFILTQTFWSFALIPFWFLDGRRYVALFCMCTVGIGLSGAIYFVEPIVAQIIDEDEVNTKSRRAGSYYGVNGLINRYSTIIVFGVLAIVLNGFGWEQYLVNGDVTVQKISQLKTALKLLMGPICIFGNIIVILLLFKFPLHGERLKEVQKKLKLMNAETN</sequence>
<dbReference type="EMBL" id="JANTQA010000023">
    <property type="protein sequence ID" value="KAJ3444694.1"/>
    <property type="molecule type" value="Genomic_DNA"/>
</dbReference>
<dbReference type="Pfam" id="PF13347">
    <property type="entry name" value="MFS_2"/>
    <property type="match status" value="2"/>
</dbReference>
<feature type="region of interest" description="Disordered" evidence="2">
    <location>
        <begin position="282"/>
        <end position="353"/>
    </location>
</feature>
<comment type="similarity">
    <text evidence="1">Belongs to the major facilitator superfamily.</text>
</comment>
<name>A0AAV7ZU59_9EUKA</name>
<evidence type="ECO:0000313" key="5">
    <source>
        <dbReference type="Proteomes" id="UP001146793"/>
    </source>
</evidence>
<organism evidence="4 5">
    <name type="scientific">Anaeramoeba flamelloides</name>
    <dbReference type="NCBI Taxonomy" id="1746091"/>
    <lineage>
        <taxon>Eukaryota</taxon>
        <taxon>Metamonada</taxon>
        <taxon>Anaeramoebidae</taxon>
        <taxon>Anaeramoeba</taxon>
    </lineage>
</organism>
<feature type="region of interest" description="Disordered" evidence="2">
    <location>
        <begin position="1"/>
        <end position="43"/>
    </location>
</feature>
<gene>
    <name evidence="4" type="ORF">M0812_10553</name>
</gene>
<protein>
    <submittedName>
        <fullName evidence="4">Inner membrane symporter yicj-related</fullName>
    </submittedName>
</protein>
<dbReference type="PANTHER" id="PTHR11328:SF28">
    <property type="entry name" value="MAJOR FACILITATOR SUPERFAMILY DOMAIN-CONTAINING PROTEIN 12"/>
    <property type="match status" value="1"/>
</dbReference>
<feature type="transmembrane region" description="Helical" evidence="3">
    <location>
        <begin position="557"/>
        <end position="578"/>
    </location>
</feature>
<dbReference type="SUPFAM" id="SSF103473">
    <property type="entry name" value="MFS general substrate transporter"/>
    <property type="match status" value="1"/>
</dbReference>
<dbReference type="AlphaFoldDB" id="A0AAV7ZU59"/>
<evidence type="ECO:0000256" key="3">
    <source>
        <dbReference type="SAM" id="Phobius"/>
    </source>
</evidence>
<feature type="transmembrane region" description="Helical" evidence="3">
    <location>
        <begin position="443"/>
        <end position="461"/>
    </location>
</feature>
<proteinExistence type="inferred from homology"/>
<feature type="transmembrane region" description="Helical" evidence="3">
    <location>
        <begin position="75"/>
        <end position="100"/>
    </location>
</feature>
<evidence type="ECO:0000256" key="1">
    <source>
        <dbReference type="ARBA" id="ARBA00008335"/>
    </source>
</evidence>
<feature type="compositionally biased region" description="Acidic residues" evidence="2">
    <location>
        <begin position="305"/>
        <end position="314"/>
    </location>
</feature>
<dbReference type="InterPro" id="IPR036259">
    <property type="entry name" value="MFS_trans_sf"/>
</dbReference>
<keyword evidence="3" id="KW-1133">Transmembrane helix</keyword>
<feature type="transmembrane region" description="Helical" evidence="3">
    <location>
        <begin position="232"/>
        <end position="251"/>
    </location>
</feature>
<feature type="transmembrane region" description="Helical" evidence="3">
    <location>
        <begin position="515"/>
        <end position="537"/>
    </location>
</feature>
<feature type="transmembrane region" description="Helical" evidence="3">
    <location>
        <begin position="194"/>
        <end position="212"/>
    </location>
</feature>
<comment type="caution">
    <text evidence="4">The sequence shown here is derived from an EMBL/GenBank/DDBJ whole genome shotgun (WGS) entry which is preliminary data.</text>
</comment>
<keyword evidence="3" id="KW-0472">Membrane</keyword>
<feature type="transmembrane region" description="Helical" evidence="3">
    <location>
        <begin position="411"/>
        <end position="431"/>
    </location>
</feature>
<feature type="transmembrane region" description="Helical" evidence="3">
    <location>
        <begin position="467"/>
        <end position="494"/>
    </location>
</feature>
<dbReference type="InterPro" id="IPR039672">
    <property type="entry name" value="MFS_2"/>
</dbReference>